<sequence length="413" mass="44125">MVAATSGDRLPGAGLFAGLCLAVMIITGCSNTAERSATPSTGHPSASPGSQGSATPGGAAARWTKTCRVALPQAWNDALHRGRLKPGAGLQAGTAFVGTNGETVLQYSRPGLGSGTNKIVWRVGSKDRLIDDFGADGHQQWQILNADYDGRWLAYGVLHDPADINDWSVWIWDTVRGGTPRRIGAADTNADGGHPGGPWPYVALVDGHVFWPQVPGGKPGRTISYLRRYNIDTGRRDNVSTAGSPIRVWRLGDHRVLWSAARKQGELSRLAAADPTTLKPIRLPAQLAEINGPFALANSRQLYAWSDHRLRTLYVWRPGWAKPRAAITVGADRAIDAVGVVGSSFVVWNDGYAQHILDVRSGSYASLTRQWGSTRTGIDSPWLQVGYPPASKGSSPSPSSYIDTSGLPHLPGC</sequence>
<proteinExistence type="predicted"/>
<dbReference type="STRING" id="630515.SAMN04489812_5683"/>
<dbReference type="AlphaFoldDB" id="A0A1H2A5L6"/>
<dbReference type="SUPFAM" id="SSF82171">
    <property type="entry name" value="DPP6 N-terminal domain-like"/>
    <property type="match status" value="1"/>
</dbReference>
<dbReference type="RefSeq" id="WP_091530222.1">
    <property type="nucleotide sequence ID" value="NZ_LT629772.1"/>
</dbReference>
<reference evidence="2 3" key="1">
    <citation type="submission" date="2016-10" db="EMBL/GenBank/DDBJ databases">
        <authorList>
            <person name="de Groot N.N."/>
        </authorList>
    </citation>
    <scope>NUCLEOTIDE SEQUENCE [LARGE SCALE GENOMIC DNA]</scope>
    <source>
        <strain evidence="2 3">DSM 21800</strain>
    </source>
</reference>
<protein>
    <submittedName>
        <fullName evidence="2">Uncharacterized protein</fullName>
    </submittedName>
</protein>
<organism evidence="2 3">
    <name type="scientific">Microlunatus soli</name>
    <dbReference type="NCBI Taxonomy" id="630515"/>
    <lineage>
        <taxon>Bacteria</taxon>
        <taxon>Bacillati</taxon>
        <taxon>Actinomycetota</taxon>
        <taxon>Actinomycetes</taxon>
        <taxon>Propionibacteriales</taxon>
        <taxon>Propionibacteriaceae</taxon>
        <taxon>Microlunatus</taxon>
    </lineage>
</organism>
<keyword evidence="3" id="KW-1185">Reference proteome</keyword>
<evidence type="ECO:0000313" key="2">
    <source>
        <dbReference type="EMBL" id="SDT41240.1"/>
    </source>
</evidence>
<feature type="compositionally biased region" description="Low complexity" evidence="1">
    <location>
        <begin position="389"/>
        <end position="400"/>
    </location>
</feature>
<dbReference type="Proteomes" id="UP000199103">
    <property type="component" value="Chromosome I"/>
</dbReference>
<feature type="region of interest" description="Disordered" evidence="1">
    <location>
        <begin position="34"/>
        <end position="59"/>
    </location>
</feature>
<accession>A0A1H2A5L6</accession>
<name>A0A1H2A5L6_9ACTN</name>
<evidence type="ECO:0000256" key="1">
    <source>
        <dbReference type="SAM" id="MobiDB-lite"/>
    </source>
</evidence>
<evidence type="ECO:0000313" key="3">
    <source>
        <dbReference type="Proteomes" id="UP000199103"/>
    </source>
</evidence>
<gene>
    <name evidence="2" type="ORF">SAMN04489812_5683</name>
</gene>
<dbReference type="EMBL" id="LT629772">
    <property type="protein sequence ID" value="SDT41240.1"/>
    <property type="molecule type" value="Genomic_DNA"/>
</dbReference>
<feature type="region of interest" description="Disordered" evidence="1">
    <location>
        <begin position="389"/>
        <end position="413"/>
    </location>
</feature>
<feature type="compositionally biased region" description="Polar residues" evidence="1">
    <location>
        <begin position="34"/>
        <end position="54"/>
    </location>
</feature>
<dbReference type="OrthoDB" id="3837773at2"/>